<dbReference type="Proteomes" id="UP001157034">
    <property type="component" value="Unassembled WGS sequence"/>
</dbReference>
<proteinExistence type="predicted"/>
<reference evidence="1" key="1">
    <citation type="journal article" date="2014" name="Int. J. Syst. Evol. Microbiol.">
        <title>Complete genome of a new Firmicutes species belonging to the dominant human colonic microbiota ('Ruminococcus bicirculans') reveals two chromosomes and a selective capacity to utilize plant glucans.</title>
        <authorList>
            <consortium name="NISC Comparative Sequencing Program"/>
            <person name="Wegmann U."/>
            <person name="Louis P."/>
            <person name="Goesmann A."/>
            <person name="Henrissat B."/>
            <person name="Duncan S.H."/>
            <person name="Flint H.J."/>
        </authorList>
    </citation>
    <scope>NUCLEOTIDE SEQUENCE</scope>
    <source>
        <strain evidence="1">NBRC 108894</strain>
    </source>
</reference>
<reference evidence="3" key="2">
    <citation type="journal article" date="2019" name="Int. J. Syst. Evol. Microbiol.">
        <title>The Global Catalogue of Microorganisms (GCM) 10K type strain sequencing project: providing services to taxonomists for standard genome sequencing and annotation.</title>
        <authorList>
            <consortium name="The Broad Institute Genomics Platform"/>
            <consortium name="The Broad Institute Genome Sequencing Center for Infectious Disease"/>
            <person name="Wu L."/>
            <person name="Ma J."/>
        </authorList>
    </citation>
    <scope>NUCLEOTIDE SEQUENCE [LARGE SCALE GENOMIC DNA]</scope>
    <source>
        <strain evidence="3">NBRC 108894</strain>
    </source>
</reference>
<protein>
    <submittedName>
        <fullName evidence="1">Uncharacterized protein</fullName>
    </submittedName>
</protein>
<reference evidence="1" key="3">
    <citation type="submission" date="2023-02" db="EMBL/GenBank/DDBJ databases">
        <authorList>
            <person name="Sun Q."/>
            <person name="Mori K."/>
        </authorList>
    </citation>
    <scope>NUCLEOTIDE SEQUENCE</scope>
    <source>
        <strain evidence="1">NBRC 108894</strain>
    </source>
</reference>
<keyword evidence="3" id="KW-1185">Reference proteome</keyword>
<dbReference type="EMBL" id="BSVB01000001">
    <property type="protein sequence ID" value="GMA97144.1"/>
    <property type="molecule type" value="Genomic_DNA"/>
</dbReference>
<accession>A0ABQ6JY41</accession>
<dbReference type="EMBL" id="BSVB01000001">
    <property type="protein sequence ID" value="GMA93236.1"/>
    <property type="molecule type" value="Genomic_DNA"/>
</dbReference>
<name>A0ABQ6JY41_9MICO</name>
<evidence type="ECO:0000313" key="1">
    <source>
        <dbReference type="EMBL" id="GMA93236.1"/>
    </source>
</evidence>
<organism evidence="1 3">
    <name type="scientific">Pseudolysinimonas kribbensis</name>
    <dbReference type="NCBI Taxonomy" id="433641"/>
    <lineage>
        <taxon>Bacteria</taxon>
        <taxon>Bacillati</taxon>
        <taxon>Actinomycetota</taxon>
        <taxon>Actinomycetes</taxon>
        <taxon>Micrococcales</taxon>
        <taxon>Microbacteriaceae</taxon>
        <taxon>Pseudolysinimonas</taxon>
    </lineage>
</organism>
<evidence type="ECO:0000313" key="3">
    <source>
        <dbReference type="Proteomes" id="UP001157034"/>
    </source>
</evidence>
<evidence type="ECO:0000313" key="2">
    <source>
        <dbReference type="EMBL" id="GMA97144.1"/>
    </source>
</evidence>
<sequence length="284" mass="29282">MSAVVDTIEHMFDTGAMTATAAAVTFELSEVEAELDRGGHAPTGRAQGDVVRELQARIRSMQRNRIDTRALPTHPALADLLPNGALSAGGTYAVAGSTTLALALLQGASAAGAWCAVVGVPDLGVEAAAGLGVDLDRLVLVPHPGEQWLAVVAALVDVVSIVLVKPPSAAPGVPRIGEATAGRLSSRLRQREAVLVSLGDWPRADARLAVTESAWAGVGAGFGHLVGRQATVTSASAAWSGRPRSRRLWLPGPGGTTVEAVVARPEGADRADRADRMDRLRVVG</sequence>
<comment type="caution">
    <text evidence="1">The sequence shown here is derived from an EMBL/GenBank/DDBJ whole genome shotgun (WGS) entry which is preliminary data.</text>
</comment>
<gene>
    <name evidence="1" type="ORF">GCM10025881_00600</name>
    <name evidence="2" type="ORF">GCM10025881_39680</name>
</gene>